<comment type="caution">
    <text evidence="1">The sequence shown here is derived from an EMBL/GenBank/DDBJ whole genome shotgun (WGS) entry which is preliminary data.</text>
</comment>
<protein>
    <submittedName>
        <fullName evidence="1">Uncharacterized protein</fullName>
    </submittedName>
</protein>
<evidence type="ECO:0000313" key="1">
    <source>
        <dbReference type="EMBL" id="MDA1362848.1"/>
    </source>
</evidence>
<proteinExistence type="predicted"/>
<evidence type="ECO:0000313" key="2">
    <source>
        <dbReference type="Proteomes" id="UP001146067"/>
    </source>
</evidence>
<dbReference type="EMBL" id="JAPZVP010000029">
    <property type="protein sequence ID" value="MDA1362848.1"/>
    <property type="molecule type" value="Genomic_DNA"/>
</dbReference>
<sequence length="359" mass="38969">MTAFQVRRVRGMTLVESRRPRPHLAPEVAQQLPPHRPHPECTALTEARGALLYWDVLDRSPHPDAEIHDEALAADWLWEIYGPDAADAILHASDSIATEWESPVLDAARRLAHLRWAEAWWPSSHAAAIPALDTGLLRAEAAWRTAAVEHLLDDEEAVERALAEADATAAEALDPALGASELTAALEDLAEDYGVALRREPVHLRQEDWALAAGGDRAVDFALASGGAPVDWTQVPQGLVDAAAGAAWTLTQREGGLTITVTVPAAPEARDLHLTARIGGVELPLILDPETRSYSGETEAPQALLLLPADRRVLHVFAPDFSVGDERNDPRRSPHRAEIIEFARERLTDPAASLAERAA</sequence>
<name>A0A9X3SVS8_9ACTN</name>
<dbReference type="AlphaFoldDB" id="A0A9X3SVS8"/>
<keyword evidence="2" id="KW-1185">Reference proteome</keyword>
<reference evidence="1" key="1">
    <citation type="submission" date="2022-12" db="EMBL/GenBank/DDBJ databases">
        <title>Gycomyces niveus sp.nov.,a novel actinomycete isolated from soil in Shouguan.</title>
        <authorList>
            <person name="Yang X."/>
        </authorList>
    </citation>
    <scope>NUCLEOTIDE SEQUENCE</scope>
    <source>
        <strain evidence="1">NEAU-A15</strain>
    </source>
</reference>
<dbReference type="Proteomes" id="UP001146067">
    <property type="component" value="Unassembled WGS sequence"/>
</dbReference>
<organism evidence="1 2">
    <name type="scientific">Glycomyces luteolus</name>
    <dbReference type="NCBI Taxonomy" id="2670330"/>
    <lineage>
        <taxon>Bacteria</taxon>
        <taxon>Bacillati</taxon>
        <taxon>Actinomycetota</taxon>
        <taxon>Actinomycetes</taxon>
        <taxon>Glycomycetales</taxon>
        <taxon>Glycomycetaceae</taxon>
        <taxon>Glycomyces</taxon>
    </lineage>
</organism>
<gene>
    <name evidence="1" type="ORF">O1R50_24740</name>
</gene>
<accession>A0A9X3SVS8</accession>
<dbReference type="RefSeq" id="WP_270112933.1">
    <property type="nucleotide sequence ID" value="NZ_JAPZVP010000029.1"/>
</dbReference>